<organism evidence="1 2">
    <name type="scientific">Leishmania panamensis</name>
    <dbReference type="NCBI Taxonomy" id="5679"/>
    <lineage>
        <taxon>Eukaryota</taxon>
        <taxon>Discoba</taxon>
        <taxon>Euglenozoa</taxon>
        <taxon>Kinetoplastea</taxon>
        <taxon>Metakinetoplastina</taxon>
        <taxon>Trypanosomatida</taxon>
        <taxon>Trypanosomatidae</taxon>
        <taxon>Leishmaniinae</taxon>
        <taxon>Leishmania</taxon>
        <taxon>Leishmania guyanensis species complex</taxon>
    </lineage>
</organism>
<accession>A0A088S810</accession>
<dbReference type="eggNOG" id="ENOG502S3CC">
    <property type="taxonomic scope" value="Eukaryota"/>
</dbReference>
<dbReference type="GeneID" id="22574421"/>
<dbReference type="VEuPathDB" id="TriTrypDB:LPAL13_200026700"/>
<dbReference type="Proteomes" id="UP000063063">
    <property type="component" value="Chromosome 20"/>
</dbReference>
<keyword evidence="2" id="KW-1185">Reference proteome</keyword>
<dbReference type="RefSeq" id="XP_010698413.1">
    <property type="nucleotide sequence ID" value="XM_010700111.1"/>
</dbReference>
<dbReference type="EMBL" id="CP009389">
    <property type="protein sequence ID" value="AIN97706.1"/>
    <property type="molecule type" value="Genomic_DNA"/>
</dbReference>
<sequence>MSFCIEKQPARNSSFPTPGESYLILASSASLRKHLTDSYWCEAMEQVCAGKLEGIAVRYTGENIVMVQFRPTNLSPAGYRYPLFMSIPIEFLVPVAESAFTIPATADLQGSFGTATTSSFHSRSSSEDRSPTHGSTLPRLCVVCGRFNVPGMTHRAHGWKCKECKGTKSDNRLRKEAQKLRKRMRTHS</sequence>
<dbReference type="AlphaFoldDB" id="A0A088S810"/>
<gene>
    <name evidence="1" type="ORF">LPMP_202120</name>
</gene>
<dbReference type="VEuPathDB" id="TriTrypDB:LPMP_202120"/>
<dbReference type="KEGG" id="lpan:LPMP_202120"/>
<reference evidence="1 2" key="1">
    <citation type="journal article" date="2015" name="Sci. Rep.">
        <title>The genome of Leishmania panamensis: insights into genomics of the L. (Viannia) subgenus.</title>
        <authorList>
            <person name="Llanes A."/>
            <person name="Restrepo C.M."/>
            <person name="Vecchio G.D."/>
            <person name="Anguizola F.J."/>
            <person name="Lleonart R."/>
        </authorList>
    </citation>
    <scope>NUCLEOTIDE SEQUENCE [LARGE SCALE GENOMIC DNA]</scope>
    <source>
        <strain evidence="1 2">MHOM/PA/94/PSC-1</strain>
    </source>
</reference>
<protein>
    <submittedName>
        <fullName evidence="1">Uncharacterized protein</fullName>
    </submittedName>
</protein>
<proteinExistence type="predicted"/>
<name>A0A088S810_LEIPA</name>
<evidence type="ECO:0000313" key="2">
    <source>
        <dbReference type="Proteomes" id="UP000063063"/>
    </source>
</evidence>
<dbReference type="OrthoDB" id="238850at2759"/>
<evidence type="ECO:0000313" key="1">
    <source>
        <dbReference type="EMBL" id="AIN97706.1"/>
    </source>
</evidence>